<keyword evidence="5" id="KW-1185">Reference proteome</keyword>
<name>A0A6A5BUV5_NAEFO</name>
<sequence length="432" mass="48417">MTRRCLKVLTCFDKFKDSLKSRECGEAIAMAFKSYAQSSLLPSIQCVNIPLSDGGEGFLESIKQNHPNDYQLQFFPVRHPLHSKRHEIVQAPYYYKKHIHDNELNTQEHVYILEMATVCGLEQLSIEERNPFETTTYPLGLLIKHILLKHDENDNIHILLGIGGSCTNDAGIGCLSALGCINNFVFLDNDHAMDSDSNTCTDKLENSFVFYGKHLIHLSDFTIDFNALPYRYKDLTIDIACDVDNPLIGDRGATFTFSKQKGAKTQQEREMLEKGMIRFAELVRNKTGVDIADMPGAGAAGGISGGFYAILFGKVELKKGIEMIGTSCQLEQHIKDADLVFTGEGCYDDQSEGGKVVSWVAKLCEKYNKACIICCGQKKKDTVPNENCLLLDLLSRYPLEKSMKETFSCLTELTKEKLPLILGHAERLLKKE</sequence>
<dbReference type="OMA" id="MRVLVCP"/>
<dbReference type="NCBIfam" id="TIGR00045">
    <property type="entry name" value="glycerate kinase"/>
    <property type="match status" value="1"/>
</dbReference>
<dbReference type="GeneID" id="68110986"/>
<dbReference type="SUPFAM" id="SSF110738">
    <property type="entry name" value="Glycerate kinase I"/>
    <property type="match status" value="1"/>
</dbReference>
<evidence type="ECO:0000256" key="1">
    <source>
        <dbReference type="ARBA" id="ARBA00006284"/>
    </source>
</evidence>
<comment type="similarity">
    <text evidence="1">Belongs to the glycerate kinase type-1 family.</text>
</comment>
<dbReference type="OrthoDB" id="10262596at2759"/>
<accession>A0A6A5BUV5</accession>
<dbReference type="InterPro" id="IPR004381">
    <property type="entry name" value="Glycerate_kinase"/>
</dbReference>
<keyword evidence="3" id="KW-0418">Kinase</keyword>
<dbReference type="InterPro" id="IPR036129">
    <property type="entry name" value="Glycerate_kinase_sf"/>
</dbReference>
<protein>
    <recommendedName>
        <fullName evidence="6">Glycerate kinase</fullName>
    </recommendedName>
</protein>
<dbReference type="PIRSF" id="PIRSF006078">
    <property type="entry name" value="GlxK"/>
    <property type="match status" value="1"/>
</dbReference>
<dbReference type="EMBL" id="VFQX01000035">
    <property type="protein sequence ID" value="KAF0977115.1"/>
    <property type="molecule type" value="Genomic_DNA"/>
</dbReference>
<dbReference type="VEuPathDB" id="AmoebaDB:FDP41_003768"/>
<dbReference type="Proteomes" id="UP000444721">
    <property type="component" value="Unassembled WGS sequence"/>
</dbReference>
<dbReference type="Gene3D" id="3.90.1510.10">
    <property type="entry name" value="Glycerate kinase, domain 2"/>
    <property type="match status" value="1"/>
</dbReference>
<organism evidence="4 5">
    <name type="scientific">Naegleria fowleri</name>
    <name type="common">Brain eating amoeba</name>
    <dbReference type="NCBI Taxonomy" id="5763"/>
    <lineage>
        <taxon>Eukaryota</taxon>
        <taxon>Discoba</taxon>
        <taxon>Heterolobosea</taxon>
        <taxon>Tetramitia</taxon>
        <taxon>Eutetramitia</taxon>
        <taxon>Vahlkampfiidae</taxon>
        <taxon>Naegleria</taxon>
    </lineage>
</organism>
<evidence type="ECO:0008006" key="6">
    <source>
        <dbReference type="Google" id="ProtNLM"/>
    </source>
</evidence>
<comment type="caution">
    <text evidence="4">The sequence shown here is derived from an EMBL/GenBank/DDBJ whole genome shotgun (WGS) entry which is preliminary data.</text>
</comment>
<dbReference type="Gene3D" id="3.40.50.10350">
    <property type="entry name" value="Glycerate kinase, domain 1"/>
    <property type="match status" value="1"/>
</dbReference>
<dbReference type="InterPro" id="IPR018193">
    <property type="entry name" value="Glyc_kinase_flavodox-like_fold"/>
</dbReference>
<evidence type="ECO:0000313" key="4">
    <source>
        <dbReference type="EMBL" id="KAF0977115.1"/>
    </source>
</evidence>
<reference evidence="4 5" key="1">
    <citation type="journal article" date="2019" name="Sci. Rep.">
        <title>Nanopore sequencing improves the draft genome of the human pathogenic amoeba Naegleria fowleri.</title>
        <authorList>
            <person name="Liechti N."/>
            <person name="Schurch N."/>
            <person name="Bruggmann R."/>
            <person name="Wittwer M."/>
        </authorList>
    </citation>
    <scope>NUCLEOTIDE SEQUENCE [LARGE SCALE GENOMIC DNA]</scope>
    <source>
        <strain evidence="4 5">ATCC 30894</strain>
    </source>
</reference>
<evidence type="ECO:0000256" key="2">
    <source>
        <dbReference type="ARBA" id="ARBA00022679"/>
    </source>
</evidence>
<keyword evidence="2" id="KW-0808">Transferase</keyword>
<dbReference type="InterPro" id="IPR018197">
    <property type="entry name" value="Glycerate_kinase_RE-like"/>
</dbReference>
<dbReference type="Pfam" id="PF02595">
    <property type="entry name" value="Gly_kinase"/>
    <property type="match status" value="1"/>
</dbReference>
<evidence type="ECO:0000256" key="3">
    <source>
        <dbReference type="ARBA" id="ARBA00022777"/>
    </source>
</evidence>
<evidence type="ECO:0000313" key="5">
    <source>
        <dbReference type="Proteomes" id="UP000444721"/>
    </source>
</evidence>
<dbReference type="PANTHER" id="PTHR21599:SF0">
    <property type="entry name" value="GLYCERATE KINASE"/>
    <property type="match status" value="1"/>
</dbReference>
<dbReference type="VEuPathDB" id="AmoebaDB:NF0079360"/>
<dbReference type="VEuPathDB" id="AmoebaDB:NfTy_064520"/>
<dbReference type="AlphaFoldDB" id="A0A6A5BUV5"/>
<dbReference type="PANTHER" id="PTHR21599">
    <property type="entry name" value="GLYCERATE KINASE"/>
    <property type="match status" value="1"/>
</dbReference>
<dbReference type="RefSeq" id="XP_044561828.1">
    <property type="nucleotide sequence ID" value="XM_044707108.1"/>
</dbReference>
<gene>
    <name evidence="4" type="ORF">FDP41_003768</name>
</gene>
<dbReference type="GO" id="GO:0031388">
    <property type="term" value="P:organic acid phosphorylation"/>
    <property type="evidence" value="ECO:0007669"/>
    <property type="project" value="InterPro"/>
</dbReference>
<dbReference type="GO" id="GO:0008887">
    <property type="term" value="F:glycerate kinase activity"/>
    <property type="evidence" value="ECO:0007669"/>
    <property type="project" value="InterPro"/>
</dbReference>
<proteinExistence type="inferred from homology"/>